<dbReference type="InterPro" id="IPR002048">
    <property type="entry name" value="EF_hand_dom"/>
</dbReference>
<reference evidence="3 4" key="2">
    <citation type="submission" date="2018-11" db="EMBL/GenBank/DDBJ databases">
        <authorList>
            <consortium name="Pathogen Informatics"/>
        </authorList>
    </citation>
    <scope>NUCLEOTIDE SEQUENCE [LARGE SCALE GENOMIC DNA]</scope>
</reference>
<feature type="domain" description="EF-hand" evidence="2">
    <location>
        <begin position="15"/>
        <end position="50"/>
    </location>
</feature>
<dbReference type="InterPro" id="IPR029052">
    <property type="entry name" value="Metallo-depent_PP-like"/>
</dbReference>
<dbReference type="InterPro" id="IPR011992">
    <property type="entry name" value="EF-hand-dom_pair"/>
</dbReference>
<proteinExistence type="predicted"/>
<evidence type="ECO:0000313" key="5">
    <source>
        <dbReference type="WBParaSite" id="SBAD_0000298001-mRNA-1"/>
    </source>
</evidence>
<evidence type="ECO:0000313" key="4">
    <source>
        <dbReference type="Proteomes" id="UP000270296"/>
    </source>
</evidence>
<dbReference type="PROSITE" id="PS00018">
    <property type="entry name" value="EF_HAND_1"/>
    <property type="match status" value="1"/>
</dbReference>
<dbReference type="GO" id="GO:0005509">
    <property type="term" value="F:calcium ion binding"/>
    <property type="evidence" value="ECO:0007669"/>
    <property type="project" value="InterPro"/>
</dbReference>
<dbReference type="PROSITE" id="PS50222">
    <property type="entry name" value="EF_HAND_2"/>
    <property type="match status" value="1"/>
</dbReference>
<gene>
    <name evidence="3" type="ORF">SBAD_LOCUS2841</name>
</gene>
<dbReference type="Proteomes" id="UP000270296">
    <property type="component" value="Unassembled WGS sequence"/>
</dbReference>
<evidence type="ECO:0000259" key="2">
    <source>
        <dbReference type="PROSITE" id="PS50222"/>
    </source>
</evidence>
<accession>A0A183IGU6</accession>
<keyword evidence="1" id="KW-0106">Calcium</keyword>
<reference evidence="5" key="1">
    <citation type="submission" date="2016-06" db="UniProtKB">
        <authorList>
            <consortium name="WormBaseParasite"/>
        </authorList>
    </citation>
    <scope>IDENTIFICATION</scope>
</reference>
<organism evidence="5">
    <name type="scientific">Soboliphyme baturini</name>
    <dbReference type="NCBI Taxonomy" id="241478"/>
    <lineage>
        <taxon>Eukaryota</taxon>
        <taxon>Metazoa</taxon>
        <taxon>Ecdysozoa</taxon>
        <taxon>Nematoda</taxon>
        <taxon>Enoplea</taxon>
        <taxon>Dorylaimia</taxon>
        <taxon>Dioctophymatida</taxon>
        <taxon>Dioctophymatoidea</taxon>
        <taxon>Soboliphymatidae</taxon>
        <taxon>Soboliphyme</taxon>
    </lineage>
</organism>
<evidence type="ECO:0000313" key="3">
    <source>
        <dbReference type="EMBL" id="VDO99117.1"/>
    </source>
</evidence>
<name>A0A183IGU6_9BILA</name>
<dbReference type="InterPro" id="IPR018247">
    <property type="entry name" value="EF_Hand_1_Ca_BS"/>
</dbReference>
<dbReference type="AlphaFoldDB" id="A0A183IGU6"/>
<sequence length="455" mass="50919">MTASDFADFMDSIGIDLENFAQYFRAFDVNGSGVITLSDFVLGLVALDKRTPNHRFRIDYIYRFYCENKTLMTSLECQRMLDDMILKGRKNEADVNPSLKHFNGDFTLKKFRRLVGSLTLRHTSSLFRANLDGLLKSIMHDEVPLKDEPLLSSSNDAVNEAGGSLSSVSSSSSYEFAHTKFIFSDWRLLVPDVNLSDMKTASARLHSTTPSECAMEILVALKFFEVQDISAKNSKRPYSWSSVTLDSLVADFLVVCRSVGKTMLRESTCLKLKSPVFVFGNLRGNFSFASELISHLFPLGVNMSPYAVCVFGEFIGDTDCNFELLFLLFALKSLYPQKVFLLNGVSDLSDEHDSYLNKSIVDDKESESCGTTTSTKLDLCLDAVYKAFVDADFTHLIVSDDPTDDEKSCSKEEVVNVYVSVVGESTEAQICRVADNVVNLILFCFTPYPHCKEML</sequence>
<dbReference type="SUPFAM" id="SSF56300">
    <property type="entry name" value="Metallo-dependent phosphatases"/>
    <property type="match status" value="1"/>
</dbReference>
<keyword evidence="4" id="KW-1185">Reference proteome</keyword>
<evidence type="ECO:0000256" key="1">
    <source>
        <dbReference type="ARBA" id="ARBA00022837"/>
    </source>
</evidence>
<dbReference type="Gene3D" id="1.10.238.10">
    <property type="entry name" value="EF-hand"/>
    <property type="match status" value="1"/>
</dbReference>
<protein>
    <submittedName>
        <fullName evidence="5">EF-hand domain-containing protein</fullName>
    </submittedName>
</protein>
<dbReference type="Gene3D" id="3.60.21.10">
    <property type="match status" value="1"/>
</dbReference>
<dbReference type="WBParaSite" id="SBAD_0000298001-mRNA-1">
    <property type="protein sequence ID" value="SBAD_0000298001-mRNA-1"/>
    <property type="gene ID" value="SBAD_0000298001"/>
</dbReference>
<dbReference type="EMBL" id="UZAM01007433">
    <property type="protein sequence ID" value="VDO99117.1"/>
    <property type="molecule type" value="Genomic_DNA"/>
</dbReference>
<dbReference type="SUPFAM" id="SSF47473">
    <property type="entry name" value="EF-hand"/>
    <property type="match status" value="1"/>
</dbReference>